<sequence length="171" mass="18310">MTRRSISIGPPARNQRGAVLYVALIILILLALIGVIGMQVSGMQERMSANYLAGNLAFQRSEGEARSAECALEDMVNRTETAGCDAIDSADVDMICDNGFDPGDWAEDQSLATSPKVNARLIGPCISGNSDLDMGRPLNEDPNPIYQVTVYSTNDDDNPTAAAAIDTIFRP</sequence>
<feature type="domain" description="Type 4 fimbrial biogenesis protein PilX N-terminal" evidence="2">
    <location>
        <begin position="16"/>
        <end position="59"/>
    </location>
</feature>
<keyword evidence="4" id="KW-1185">Reference proteome</keyword>
<keyword evidence="1" id="KW-1133">Transmembrane helix</keyword>
<dbReference type="RefSeq" id="WP_249474457.1">
    <property type="nucleotide sequence ID" value="NZ_JAMBEP010000002.1"/>
</dbReference>
<dbReference type="Pfam" id="PF14341">
    <property type="entry name" value="PilX_N"/>
    <property type="match status" value="1"/>
</dbReference>
<evidence type="ECO:0000256" key="1">
    <source>
        <dbReference type="SAM" id="Phobius"/>
    </source>
</evidence>
<evidence type="ECO:0000313" key="3">
    <source>
        <dbReference type="EMBL" id="MCL1635127.1"/>
    </source>
</evidence>
<dbReference type="InterPro" id="IPR025746">
    <property type="entry name" value="PilX_N_dom"/>
</dbReference>
<dbReference type="EMBL" id="JAMBEP010000002">
    <property type="protein sequence ID" value="MCL1635127.1"/>
    <property type="molecule type" value="Genomic_DNA"/>
</dbReference>
<comment type="caution">
    <text evidence="3">The sequence shown here is derived from an EMBL/GenBank/DDBJ whole genome shotgun (WGS) entry which is preliminary data.</text>
</comment>
<evidence type="ECO:0000313" key="4">
    <source>
        <dbReference type="Proteomes" id="UP001431217"/>
    </source>
</evidence>
<accession>A0ABT0MJS6</accession>
<keyword evidence="1" id="KW-0472">Membrane</keyword>
<feature type="transmembrane region" description="Helical" evidence="1">
    <location>
        <begin position="18"/>
        <end position="38"/>
    </location>
</feature>
<evidence type="ECO:0000259" key="2">
    <source>
        <dbReference type="Pfam" id="PF14341"/>
    </source>
</evidence>
<protein>
    <submittedName>
        <fullName evidence="3">PilX N-terminal domain-containing pilus assembly protein</fullName>
    </submittedName>
</protein>
<reference evidence="3 4" key="1">
    <citation type="submission" date="2022-05" db="EMBL/GenBank/DDBJ databases">
        <title>Luteimonas sp. SX5, whole genome shotgun sequencing project.</title>
        <authorList>
            <person name="Zhao G."/>
            <person name="Shen L."/>
        </authorList>
    </citation>
    <scope>NUCLEOTIDE SEQUENCE [LARGE SCALE GENOMIC DNA]</scope>
    <source>
        <strain evidence="3 4">SX5</strain>
    </source>
</reference>
<dbReference type="Proteomes" id="UP001431217">
    <property type="component" value="Unassembled WGS sequence"/>
</dbReference>
<organism evidence="3 4">
    <name type="scientific">Luteimonas galliterrae</name>
    <dbReference type="NCBI Taxonomy" id="2940486"/>
    <lineage>
        <taxon>Bacteria</taxon>
        <taxon>Pseudomonadati</taxon>
        <taxon>Pseudomonadota</taxon>
        <taxon>Gammaproteobacteria</taxon>
        <taxon>Lysobacterales</taxon>
        <taxon>Lysobacteraceae</taxon>
        <taxon>Luteimonas</taxon>
    </lineage>
</organism>
<keyword evidence="1" id="KW-0812">Transmembrane</keyword>
<name>A0ABT0MJS6_9GAMM</name>
<gene>
    <name evidence="3" type="ORF">M2650_10880</name>
</gene>
<proteinExistence type="predicted"/>